<evidence type="ECO:0000256" key="3">
    <source>
        <dbReference type="ARBA" id="ARBA00022603"/>
    </source>
</evidence>
<evidence type="ECO:0000256" key="2">
    <source>
        <dbReference type="ARBA" id="ARBA00022552"/>
    </source>
</evidence>
<evidence type="ECO:0000256" key="1">
    <source>
        <dbReference type="ARBA" id="ARBA00022490"/>
    </source>
</evidence>
<feature type="binding site" evidence="7 8">
    <location>
        <position position="146"/>
    </location>
    <ligand>
        <name>S-adenosyl-L-methionine</name>
        <dbReference type="ChEBI" id="CHEBI:59789"/>
    </ligand>
</feature>
<gene>
    <name evidence="7 11" type="primary">rsmA</name>
    <name evidence="7" type="synonym">ksgA</name>
    <name evidence="11" type="ORF">H9894_06995</name>
</gene>
<dbReference type="Pfam" id="PF00398">
    <property type="entry name" value="RrnaAD"/>
    <property type="match status" value="1"/>
</dbReference>
<dbReference type="GO" id="GO:0052908">
    <property type="term" value="F:16S rRNA (adenine(1518)-N(6)/adenine(1519)-N(6))-dimethyltransferase activity"/>
    <property type="evidence" value="ECO:0007669"/>
    <property type="project" value="UniProtKB-EC"/>
</dbReference>
<evidence type="ECO:0000256" key="4">
    <source>
        <dbReference type="ARBA" id="ARBA00022679"/>
    </source>
</evidence>
<feature type="compositionally biased region" description="Polar residues" evidence="9">
    <location>
        <begin position="52"/>
        <end position="62"/>
    </location>
</feature>
<feature type="binding site" evidence="7 8">
    <location>
        <position position="76"/>
    </location>
    <ligand>
        <name>S-adenosyl-L-methionine</name>
        <dbReference type="ChEBI" id="CHEBI:59789"/>
    </ligand>
</feature>
<dbReference type="GO" id="GO:0003723">
    <property type="term" value="F:RNA binding"/>
    <property type="evidence" value="ECO:0007669"/>
    <property type="project" value="UniProtKB-UniRule"/>
</dbReference>
<organism evidence="11 12">
    <name type="scientific">Candidatus Desulfovibrio intestinipullorum</name>
    <dbReference type="NCBI Taxonomy" id="2838536"/>
    <lineage>
        <taxon>Bacteria</taxon>
        <taxon>Pseudomonadati</taxon>
        <taxon>Thermodesulfobacteriota</taxon>
        <taxon>Desulfovibrionia</taxon>
        <taxon>Desulfovibrionales</taxon>
        <taxon>Desulfovibrionaceae</taxon>
        <taxon>Desulfovibrio</taxon>
    </lineage>
</organism>
<dbReference type="HAMAP" id="MF_00607">
    <property type="entry name" value="16SrRNA_methyltr_A"/>
    <property type="match status" value="1"/>
</dbReference>
<keyword evidence="6 7" id="KW-0694">RNA-binding</keyword>
<dbReference type="Gene3D" id="3.40.50.150">
    <property type="entry name" value="Vaccinia Virus protein VP39"/>
    <property type="match status" value="1"/>
</dbReference>
<feature type="binding site" evidence="7 8">
    <location>
        <position position="101"/>
    </location>
    <ligand>
        <name>S-adenosyl-L-methionine</name>
        <dbReference type="ChEBI" id="CHEBI:59789"/>
    </ligand>
</feature>
<evidence type="ECO:0000256" key="7">
    <source>
        <dbReference type="HAMAP-Rule" id="MF_00607"/>
    </source>
</evidence>
<feature type="binding site" evidence="7 8">
    <location>
        <position position="74"/>
    </location>
    <ligand>
        <name>S-adenosyl-L-methionine</name>
        <dbReference type="ChEBI" id="CHEBI:59789"/>
    </ligand>
</feature>
<dbReference type="CDD" id="cd02440">
    <property type="entry name" value="AdoMet_MTases"/>
    <property type="match status" value="1"/>
</dbReference>
<dbReference type="PROSITE" id="PS51689">
    <property type="entry name" value="SAM_RNA_A_N6_MT"/>
    <property type="match status" value="1"/>
</dbReference>
<comment type="subcellular location">
    <subcellularLocation>
        <location evidence="7">Cytoplasm</location>
    </subcellularLocation>
</comment>
<dbReference type="InterPro" id="IPR020596">
    <property type="entry name" value="rRNA_Ade_Mease_Trfase_CS"/>
</dbReference>
<dbReference type="InterPro" id="IPR020598">
    <property type="entry name" value="rRNA_Ade_methylase_Trfase_N"/>
</dbReference>
<feature type="binding site" evidence="7 8">
    <location>
        <position position="123"/>
    </location>
    <ligand>
        <name>S-adenosyl-L-methionine</name>
        <dbReference type="ChEBI" id="CHEBI:59789"/>
    </ligand>
</feature>
<sequence>MQEKYPQARTAAGSDRKDDRQDGRQPDRQAGNQTGRQAVRQSDRQAGRKEQTPSQGALLDQSTWAAPKKSLGQHFLRNPDICQRIADLALPHDEDQILEIGPGPGALTKVLERMPHAHLLLLEKDSHWARVRSEEGGPRTEVRCMDALQFPWEELEGAWKVVGNLPYNVASPLIWDIAARCHALERAVFMVQKEVGQRLAARPGTKDYGALSVWVQAHLVPHLDFVVKPGAFLPPPKVDSAVLSFVPRPLAERPVEAHRLARVLKICFQQRRKQLGGLLRKSGETALLARLEALGLPLTARPEELSVTDFLNLSETSPAASSRE</sequence>
<dbReference type="AlphaFoldDB" id="A0A9D1TQ06"/>
<feature type="compositionally biased region" description="Polar residues" evidence="9">
    <location>
        <begin position="30"/>
        <end position="40"/>
    </location>
</feature>
<reference evidence="11" key="2">
    <citation type="submission" date="2021-04" db="EMBL/GenBank/DDBJ databases">
        <authorList>
            <person name="Gilroy R."/>
        </authorList>
    </citation>
    <scope>NUCLEOTIDE SEQUENCE</scope>
    <source>
        <strain evidence="11">ChiHecec2B26-446</strain>
    </source>
</reference>
<protein>
    <recommendedName>
        <fullName evidence="7">Ribosomal RNA small subunit methyltransferase A</fullName>
        <ecNumber evidence="7">2.1.1.182</ecNumber>
    </recommendedName>
    <alternativeName>
        <fullName evidence="7">16S rRNA (adenine(1518)-N(6)/adenine(1519)-N(6))-dimethyltransferase</fullName>
    </alternativeName>
    <alternativeName>
        <fullName evidence="7">16S rRNA dimethyladenosine transferase</fullName>
    </alternativeName>
    <alternativeName>
        <fullName evidence="7">16S rRNA dimethylase</fullName>
    </alternativeName>
    <alternativeName>
        <fullName evidence="7">S-adenosylmethionine-6-N', N'-adenosyl(rRNA) dimethyltransferase</fullName>
    </alternativeName>
</protein>
<keyword evidence="1 7" id="KW-0963">Cytoplasm</keyword>
<name>A0A9D1TQ06_9BACT</name>
<dbReference type="EMBL" id="DXHV01000064">
    <property type="protein sequence ID" value="HIW00919.1"/>
    <property type="molecule type" value="Genomic_DNA"/>
</dbReference>
<evidence type="ECO:0000256" key="6">
    <source>
        <dbReference type="ARBA" id="ARBA00022884"/>
    </source>
</evidence>
<feature type="binding site" evidence="7 8">
    <location>
        <position position="164"/>
    </location>
    <ligand>
        <name>S-adenosyl-L-methionine</name>
        <dbReference type="ChEBI" id="CHEBI:59789"/>
    </ligand>
</feature>
<comment type="catalytic activity">
    <reaction evidence="7">
        <text>adenosine(1518)/adenosine(1519) in 16S rRNA + 4 S-adenosyl-L-methionine = N(6)-dimethyladenosine(1518)/N(6)-dimethyladenosine(1519) in 16S rRNA + 4 S-adenosyl-L-homocysteine + 4 H(+)</text>
        <dbReference type="Rhea" id="RHEA:19609"/>
        <dbReference type="Rhea" id="RHEA-COMP:10232"/>
        <dbReference type="Rhea" id="RHEA-COMP:10233"/>
        <dbReference type="ChEBI" id="CHEBI:15378"/>
        <dbReference type="ChEBI" id="CHEBI:57856"/>
        <dbReference type="ChEBI" id="CHEBI:59789"/>
        <dbReference type="ChEBI" id="CHEBI:74411"/>
        <dbReference type="ChEBI" id="CHEBI:74493"/>
        <dbReference type="EC" id="2.1.1.182"/>
    </reaction>
</comment>
<dbReference type="NCBIfam" id="TIGR00755">
    <property type="entry name" value="ksgA"/>
    <property type="match status" value="1"/>
</dbReference>
<dbReference type="InterPro" id="IPR023165">
    <property type="entry name" value="rRNA_Ade_diMease-like_C"/>
</dbReference>
<accession>A0A9D1TQ06</accession>
<dbReference type="SMART" id="SM00650">
    <property type="entry name" value="rADc"/>
    <property type="match status" value="1"/>
</dbReference>
<dbReference type="InterPro" id="IPR011530">
    <property type="entry name" value="rRNA_adenine_dimethylase"/>
</dbReference>
<dbReference type="EC" id="2.1.1.182" evidence="7"/>
<feature type="compositionally biased region" description="Basic and acidic residues" evidence="9">
    <location>
        <begin position="14"/>
        <end position="27"/>
    </location>
</feature>
<dbReference type="InterPro" id="IPR001737">
    <property type="entry name" value="KsgA/Erm"/>
</dbReference>
<keyword evidence="3 7" id="KW-0489">Methyltransferase</keyword>
<dbReference type="InterPro" id="IPR029063">
    <property type="entry name" value="SAM-dependent_MTases_sf"/>
</dbReference>
<evidence type="ECO:0000256" key="8">
    <source>
        <dbReference type="PROSITE-ProRule" id="PRU01026"/>
    </source>
</evidence>
<feature type="region of interest" description="Disordered" evidence="9">
    <location>
        <begin position="1"/>
        <end position="62"/>
    </location>
</feature>
<dbReference type="SUPFAM" id="SSF53335">
    <property type="entry name" value="S-adenosyl-L-methionine-dependent methyltransferases"/>
    <property type="match status" value="1"/>
</dbReference>
<dbReference type="PROSITE" id="PS01131">
    <property type="entry name" value="RRNA_A_DIMETH"/>
    <property type="match status" value="1"/>
</dbReference>
<keyword evidence="4 7" id="KW-0808">Transferase</keyword>
<evidence type="ECO:0000313" key="12">
    <source>
        <dbReference type="Proteomes" id="UP000886752"/>
    </source>
</evidence>
<dbReference type="PANTHER" id="PTHR11727:SF7">
    <property type="entry name" value="DIMETHYLADENOSINE TRANSFERASE-RELATED"/>
    <property type="match status" value="1"/>
</dbReference>
<keyword evidence="2 7" id="KW-0698">rRNA processing</keyword>
<feature type="compositionally biased region" description="Basic and acidic residues" evidence="9">
    <location>
        <begin position="41"/>
        <end position="51"/>
    </location>
</feature>
<comment type="function">
    <text evidence="7">Specifically dimethylates two adjacent adenosines (A1518 and A1519) in the loop of a conserved hairpin near the 3'-end of 16S rRNA in the 30S particle. May play a critical role in biogenesis of 30S subunits.</text>
</comment>
<dbReference type="GO" id="GO:0005829">
    <property type="term" value="C:cytosol"/>
    <property type="evidence" value="ECO:0007669"/>
    <property type="project" value="TreeGrafter"/>
</dbReference>
<evidence type="ECO:0000259" key="10">
    <source>
        <dbReference type="SMART" id="SM00650"/>
    </source>
</evidence>
<dbReference type="Proteomes" id="UP000886752">
    <property type="component" value="Unassembled WGS sequence"/>
</dbReference>
<dbReference type="Gene3D" id="1.10.8.100">
    <property type="entry name" value="Ribosomal RNA adenine dimethylase-like, domain 2"/>
    <property type="match status" value="1"/>
</dbReference>
<comment type="similarity">
    <text evidence="7">Belongs to the class I-like SAM-binding methyltransferase superfamily. rRNA adenine N(6)-methyltransferase family. RsmA subfamily.</text>
</comment>
<evidence type="ECO:0000313" key="11">
    <source>
        <dbReference type="EMBL" id="HIW00919.1"/>
    </source>
</evidence>
<dbReference type="PANTHER" id="PTHR11727">
    <property type="entry name" value="DIMETHYLADENOSINE TRANSFERASE"/>
    <property type="match status" value="1"/>
</dbReference>
<evidence type="ECO:0000256" key="9">
    <source>
        <dbReference type="SAM" id="MobiDB-lite"/>
    </source>
</evidence>
<evidence type="ECO:0000256" key="5">
    <source>
        <dbReference type="ARBA" id="ARBA00022691"/>
    </source>
</evidence>
<feature type="domain" description="Ribosomal RNA adenine methylase transferase N-terminal" evidence="10">
    <location>
        <begin position="81"/>
        <end position="249"/>
    </location>
</feature>
<proteinExistence type="inferred from homology"/>
<reference evidence="11" key="1">
    <citation type="journal article" date="2021" name="PeerJ">
        <title>Extensive microbial diversity within the chicken gut microbiome revealed by metagenomics and culture.</title>
        <authorList>
            <person name="Gilroy R."/>
            <person name="Ravi A."/>
            <person name="Getino M."/>
            <person name="Pursley I."/>
            <person name="Horton D.L."/>
            <person name="Alikhan N.F."/>
            <person name="Baker D."/>
            <person name="Gharbi K."/>
            <person name="Hall N."/>
            <person name="Watson M."/>
            <person name="Adriaenssens E.M."/>
            <person name="Foster-Nyarko E."/>
            <person name="Jarju S."/>
            <person name="Secka A."/>
            <person name="Antonio M."/>
            <person name="Oren A."/>
            <person name="Chaudhuri R.R."/>
            <person name="La Ragione R."/>
            <person name="Hildebrand F."/>
            <person name="Pallen M.J."/>
        </authorList>
    </citation>
    <scope>NUCLEOTIDE SEQUENCE</scope>
    <source>
        <strain evidence="11">ChiHecec2B26-446</strain>
    </source>
</reference>
<comment type="caution">
    <text evidence="11">The sequence shown here is derived from an EMBL/GenBank/DDBJ whole genome shotgun (WGS) entry which is preliminary data.</text>
</comment>
<keyword evidence="5 7" id="KW-0949">S-adenosyl-L-methionine</keyword>